<organism evidence="1 2">
    <name type="scientific">Pseudomonas gorinensis</name>
    <dbReference type="NCBI Taxonomy" id="3240790"/>
    <lineage>
        <taxon>Bacteria</taxon>
        <taxon>Pseudomonadati</taxon>
        <taxon>Pseudomonadota</taxon>
        <taxon>Gammaproteobacteria</taxon>
        <taxon>Pseudomonadales</taxon>
        <taxon>Pseudomonadaceae</taxon>
        <taxon>Pseudomonas</taxon>
    </lineage>
</organism>
<dbReference type="Proteomes" id="UP000018725">
    <property type="component" value="Chromosome"/>
</dbReference>
<dbReference type="EMBL" id="CP006852">
    <property type="protein sequence ID" value="AHC36354.1"/>
    <property type="molecule type" value="Genomic_DNA"/>
</dbReference>
<sequence>MSRLARPLHPLALSVAIAFAAVPLLIVPSAFAEESRSALRRFQIPAGELSQALNSLAEQAGLVLAFDASLARGKRSNGLSGQYDTEVALNHVLAGSGLQALKISADRYRLEAIPDNGGAMELQATTISAADRADSPTGPVAGYVATRSLSGTKTDTAVIETPQSISIVTKDQMRAQNAESLNQILRYSAAVVPETRGATASRLDQLTIRGFAPSTYLDGLRVPSSRDALPQKDAFDLERVEVLRGPASVLYGQGTPSGVINMVTKRPLDTPFHEVGVEYGTFNKKRTTFNKKRTTFDLSGPIDDQGVYAYRVAGLFDEADGQVEHTETRRQSLSSAFTWRPDEATSLTLLGHFQKDPQGASYGSVPAWGSVLHSPTGRKIDVDFYDGEKNFEKSDREYYSLGYAFEHHVDDVWTVRQNARYLRAEGVYRSLYNSYLRADYRTSKRSTIATDVDMDAYNLDNQLQAKFDTGPLQHTLLMGLDYQNTSTDTKAGYGSGPDLDIFDPVYGAPVATPAFTTDATSRSEQTGVYLQEQMKWDQWVLLLGGRYDWASTDSTTKTLSSGAKSKSSLDSKAFTGRVGLVYLFENGLAPYASYAESFNPQSGTGYGGSVFKPTEGKQYEIGIKYQPPGSNSFITAAIFDLRQSNVPTIDPDPTHLCGNGRCNIQDGEQQSRGFELEGKASLNDNLDITAAYAYLDNRASKSNSTAQYAPVSDVGVGPAIPVKGTTTYGLPRHTASAWADYTFHDGQLKGFGAGAGARYVGSSWGDTANTLKVPGYTLFDAAVHYDIANIANPKDNLRLALNATNLANKEYVASCLSYSWCWYGSQRTVQASATYRW</sequence>
<evidence type="ECO:0000313" key="1">
    <source>
        <dbReference type="EMBL" id="AHC36354.1"/>
    </source>
</evidence>
<name>A0ACA7P981_9PSED</name>
<gene>
    <name evidence="1" type="ORF">U771_19190</name>
</gene>
<proteinExistence type="predicted"/>
<evidence type="ECO:0000313" key="2">
    <source>
        <dbReference type="Proteomes" id="UP000018725"/>
    </source>
</evidence>
<reference evidence="1 2" key="1">
    <citation type="journal article" date="2014" name="Genome Announc.">
        <title>Complete Genome Sequence of Pseudomonas sp. Strain TKP, Isolated from a gamma-Hexachlorocyclohexane-Degrading Mixed Culture.</title>
        <authorList>
            <person name="Ohtsubo Y."/>
            <person name="Kishida K."/>
            <person name="Sato T."/>
            <person name="Tabata M."/>
            <person name="Kawasumi T."/>
            <person name="Ogura Y."/>
            <person name="Hayashi T."/>
            <person name="Tsuda M."/>
            <person name="Nagata Y."/>
        </authorList>
    </citation>
    <scope>NUCLEOTIDE SEQUENCE [LARGE SCALE GENOMIC DNA]</scope>
    <source>
        <strain evidence="1 2">TKP</strain>
    </source>
</reference>
<accession>A0ACA7P981</accession>
<protein>
    <submittedName>
        <fullName evidence="1">Ligand-gated channel</fullName>
    </submittedName>
</protein>
<keyword evidence="2" id="KW-1185">Reference proteome</keyword>